<reference evidence="2" key="1">
    <citation type="submission" date="2025-08" db="UniProtKB">
        <authorList>
            <consortium name="RefSeq"/>
        </authorList>
    </citation>
    <scope>IDENTIFICATION</scope>
    <source>
        <tissue evidence="2">Spleen</tissue>
    </source>
</reference>
<dbReference type="RefSeq" id="XP_019796384.1">
    <property type="nucleotide sequence ID" value="XM_019940825.2"/>
</dbReference>
<evidence type="ECO:0000313" key="1">
    <source>
        <dbReference type="Proteomes" id="UP000245320"/>
    </source>
</evidence>
<name>A0A2U4BTF3_TURTR</name>
<dbReference type="Proteomes" id="UP000245320">
    <property type="component" value="Chromosome 3"/>
</dbReference>
<dbReference type="GeneID" id="101333008"/>
<accession>A0A2U4BTF3</accession>
<keyword evidence="1" id="KW-1185">Reference proteome</keyword>
<evidence type="ECO:0000313" key="2">
    <source>
        <dbReference type="RefSeq" id="XP_019796384.1"/>
    </source>
</evidence>
<dbReference type="OrthoDB" id="2190947at2759"/>
<sequence>MGWSGRSPSGIQAGFFLQVRPGGWVKMACAAARSPADQDRLLKILQLQRFRMYAQQLDLMYFLRKIKCTLENGIVIFSTGAGSGSSSNRKMAASVLYSSHHVSQ</sequence>
<proteinExistence type="predicted"/>
<dbReference type="AlphaFoldDB" id="A0A2U4BTF3"/>
<protein>
    <submittedName>
        <fullName evidence="2">Signal recognition particle 19 kDa protein isoform X2</fullName>
    </submittedName>
</protein>
<gene>
    <name evidence="2" type="primary">SRP19</name>
</gene>
<organism evidence="1 2">
    <name type="scientific">Tursiops truncatus</name>
    <name type="common">Atlantic bottle-nosed dolphin</name>
    <name type="synonym">Delphinus truncatus</name>
    <dbReference type="NCBI Taxonomy" id="9739"/>
    <lineage>
        <taxon>Eukaryota</taxon>
        <taxon>Metazoa</taxon>
        <taxon>Chordata</taxon>
        <taxon>Craniata</taxon>
        <taxon>Vertebrata</taxon>
        <taxon>Euteleostomi</taxon>
        <taxon>Mammalia</taxon>
        <taxon>Eutheria</taxon>
        <taxon>Laurasiatheria</taxon>
        <taxon>Artiodactyla</taxon>
        <taxon>Whippomorpha</taxon>
        <taxon>Cetacea</taxon>
        <taxon>Odontoceti</taxon>
        <taxon>Delphinidae</taxon>
        <taxon>Tursiops</taxon>
    </lineage>
</organism>
<dbReference type="CTD" id="6728"/>